<sequence length="392" mass="44126">MCPGDPSVSSSRLLDSIHLPAPAEVLSHLVDVHCHPTDSPISHDVMSTLPIRICAMATRSTDQSLVRDLAVAYPDNVIPCFGYHPWFSHWIAVKPFASKEEHYRNLFLAEPSPKPQTSEAFENLLPFLPEPTLLSDVLAGLRENLIAFPNAMLGEVGLDRACRIPCASPSPPPYAQHEKPRQLSPFTIPLEHQLAILEAQIDLAVELKRNVSFHSVKSQQATVELLDKLKAKHGDAWYAISVDMHSCGLSAQTWKDIERRHNNVYLSLSTVINSRSPAHRELIRVCSPDRLMLESDYNDAAYVASQTCDMLSTVAEVKGWQIEQSWEDNCPEAEWGVVRRLEHNWERFARGGHAPTRKKDRRKLLLEDWESDDESSHRLPGNTHLLTGSHNQ</sequence>
<dbReference type="AlphaFoldDB" id="A0A0C3PTZ6"/>
<dbReference type="EMBL" id="KN840448">
    <property type="protein sequence ID" value="KIP11098.1"/>
    <property type="molecule type" value="Genomic_DNA"/>
</dbReference>
<dbReference type="HOGENOM" id="CLU_031506_3_2_1"/>
<feature type="region of interest" description="Disordered" evidence="1">
    <location>
        <begin position="373"/>
        <end position="392"/>
    </location>
</feature>
<dbReference type="PANTHER" id="PTHR47345:SF1">
    <property type="entry name" value="CUT9-INTERACTING PROTEIN SCN1"/>
    <property type="match status" value="1"/>
</dbReference>
<dbReference type="InterPro" id="IPR032466">
    <property type="entry name" value="Metal_Hydrolase"/>
</dbReference>
<accession>A0A0C3PTZ6</accession>
<dbReference type="SUPFAM" id="SSF51556">
    <property type="entry name" value="Metallo-dependent hydrolases"/>
    <property type="match status" value="1"/>
</dbReference>
<dbReference type="GO" id="GO:0016788">
    <property type="term" value="F:hydrolase activity, acting on ester bonds"/>
    <property type="evidence" value="ECO:0007669"/>
    <property type="project" value="InterPro"/>
</dbReference>
<dbReference type="Proteomes" id="UP000053257">
    <property type="component" value="Unassembled WGS sequence"/>
</dbReference>
<dbReference type="OrthoDB" id="413993at2759"/>
<keyword evidence="3" id="KW-1185">Reference proteome</keyword>
<dbReference type="Pfam" id="PF01026">
    <property type="entry name" value="TatD_DNase"/>
    <property type="match status" value="1"/>
</dbReference>
<dbReference type="InterPro" id="IPR001130">
    <property type="entry name" value="TatD-like"/>
</dbReference>
<gene>
    <name evidence="2" type="ORF">PHLGIDRAFT_100014</name>
</gene>
<organism evidence="2 3">
    <name type="scientific">Phlebiopsis gigantea (strain 11061_1 CR5-6)</name>
    <name type="common">White-rot fungus</name>
    <name type="synonym">Peniophora gigantea</name>
    <dbReference type="NCBI Taxonomy" id="745531"/>
    <lineage>
        <taxon>Eukaryota</taxon>
        <taxon>Fungi</taxon>
        <taxon>Dikarya</taxon>
        <taxon>Basidiomycota</taxon>
        <taxon>Agaricomycotina</taxon>
        <taxon>Agaricomycetes</taxon>
        <taxon>Polyporales</taxon>
        <taxon>Phanerochaetaceae</taxon>
        <taxon>Phlebiopsis</taxon>
    </lineage>
</organism>
<proteinExistence type="predicted"/>
<evidence type="ECO:0000313" key="3">
    <source>
        <dbReference type="Proteomes" id="UP000053257"/>
    </source>
</evidence>
<dbReference type="PANTHER" id="PTHR47345">
    <property type="entry name" value="CUT9-INTERACTING PROTEIN SCN1"/>
    <property type="match status" value="1"/>
</dbReference>
<evidence type="ECO:0008006" key="4">
    <source>
        <dbReference type="Google" id="ProtNLM"/>
    </source>
</evidence>
<evidence type="ECO:0000256" key="1">
    <source>
        <dbReference type="SAM" id="MobiDB-lite"/>
    </source>
</evidence>
<dbReference type="InterPro" id="IPR053044">
    <property type="entry name" value="Metallo-hydrolase/TatD-type"/>
</dbReference>
<reference evidence="2 3" key="1">
    <citation type="journal article" date="2014" name="PLoS Genet.">
        <title>Analysis of the Phlebiopsis gigantea genome, transcriptome and secretome provides insight into its pioneer colonization strategies of wood.</title>
        <authorList>
            <person name="Hori C."/>
            <person name="Ishida T."/>
            <person name="Igarashi K."/>
            <person name="Samejima M."/>
            <person name="Suzuki H."/>
            <person name="Master E."/>
            <person name="Ferreira P."/>
            <person name="Ruiz-Duenas F.J."/>
            <person name="Held B."/>
            <person name="Canessa P."/>
            <person name="Larrondo L.F."/>
            <person name="Schmoll M."/>
            <person name="Druzhinina I.S."/>
            <person name="Kubicek C.P."/>
            <person name="Gaskell J.A."/>
            <person name="Kersten P."/>
            <person name="St John F."/>
            <person name="Glasner J."/>
            <person name="Sabat G."/>
            <person name="Splinter BonDurant S."/>
            <person name="Syed K."/>
            <person name="Yadav J."/>
            <person name="Mgbeahuruike A.C."/>
            <person name="Kovalchuk A."/>
            <person name="Asiegbu F.O."/>
            <person name="Lackner G."/>
            <person name="Hoffmeister D."/>
            <person name="Rencoret J."/>
            <person name="Gutierrez A."/>
            <person name="Sun H."/>
            <person name="Lindquist E."/>
            <person name="Barry K."/>
            <person name="Riley R."/>
            <person name="Grigoriev I.V."/>
            <person name="Henrissat B."/>
            <person name="Kues U."/>
            <person name="Berka R.M."/>
            <person name="Martinez A.T."/>
            <person name="Covert S.F."/>
            <person name="Blanchette R.A."/>
            <person name="Cullen D."/>
        </authorList>
    </citation>
    <scope>NUCLEOTIDE SEQUENCE [LARGE SCALE GENOMIC DNA]</scope>
    <source>
        <strain evidence="2 3">11061_1 CR5-6</strain>
    </source>
</reference>
<protein>
    <recommendedName>
        <fullName evidence="4">TatD DNase family Scn1</fullName>
    </recommendedName>
</protein>
<name>A0A0C3PTZ6_PHLG1</name>
<evidence type="ECO:0000313" key="2">
    <source>
        <dbReference type="EMBL" id="KIP11098.1"/>
    </source>
</evidence>
<dbReference type="Gene3D" id="3.20.20.140">
    <property type="entry name" value="Metal-dependent hydrolases"/>
    <property type="match status" value="1"/>
</dbReference>